<dbReference type="AlphaFoldDB" id="A0A6A4HLY4"/>
<organism evidence="1 2">
    <name type="scientific">Gymnopus androsaceus JB14</name>
    <dbReference type="NCBI Taxonomy" id="1447944"/>
    <lineage>
        <taxon>Eukaryota</taxon>
        <taxon>Fungi</taxon>
        <taxon>Dikarya</taxon>
        <taxon>Basidiomycota</taxon>
        <taxon>Agaricomycotina</taxon>
        <taxon>Agaricomycetes</taxon>
        <taxon>Agaricomycetidae</taxon>
        <taxon>Agaricales</taxon>
        <taxon>Marasmiineae</taxon>
        <taxon>Omphalotaceae</taxon>
        <taxon>Gymnopus</taxon>
    </lineage>
</organism>
<dbReference type="Proteomes" id="UP000799118">
    <property type="component" value="Unassembled WGS sequence"/>
</dbReference>
<accession>A0A6A4HLY4</accession>
<sequence>MASRQLRRICLPFLFAYVEIHGVGNIGRLTAFCAVNEEFASFIRTLNILPGWATQEDIDIIPQLLPHLQRLSQLVLNRINSTILAAIQRHPTAIVLVQALSYVPSSSDLARVVLISSEIRVNCFQKLELDLARGMRVKRLVIQQPHLFEWSLGTRKFHGLGELELTMHIRPVVLSWLLDFARAHPLLAIIKFTNYHRHYFKKNRTVNFVHTFVEAACREGLLPDALDIKGFAITRACPGSASAAEPFREWKVTSFFLYLSSWCSGRVLSLLHSSFPEISTLTIEYGCAPIDQLLDSLCHFSSLKVLNLVRVFLHLDFGRHRPWKASHVVEMCRPHPPAGSSKIAGPVGAEAAMIWYTSRIAKRIPSIEAFYIKEEGYDRPDRSSKWAVHGWVNAEDLRRIKGPGRDTVGILFYLAASLTNPLYGTPAYRCPPNHDTTLFL</sequence>
<keyword evidence="2" id="KW-1185">Reference proteome</keyword>
<proteinExistence type="predicted"/>
<evidence type="ECO:0000313" key="1">
    <source>
        <dbReference type="EMBL" id="KAE9399942.1"/>
    </source>
</evidence>
<protein>
    <submittedName>
        <fullName evidence="1">Uncharacterized protein</fullName>
    </submittedName>
</protein>
<dbReference type="EMBL" id="ML769463">
    <property type="protein sequence ID" value="KAE9399942.1"/>
    <property type="molecule type" value="Genomic_DNA"/>
</dbReference>
<name>A0A6A4HLY4_9AGAR</name>
<dbReference type="OrthoDB" id="3043436at2759"/>
<gene>
    <name evidence="1" type="ORF">BT96DRAFT_939094</name>
</gene>
<reference evidence="1" key="1">
    <citation type="journal article" date="2019" name="Environ. Microbiol.">
        <title>Fungal ecological strategies reflected in gene transcription - a case study of two litter decomposers.</title>
        <authorList>
            <person name="Barbi F."/>
            <person name="Kohler A."/>
            <person name="Barry K."/>
            <person name="Baskaran P."/>
            <person name="Daum C."/>
            <person name="Fauchery L."/>
            <person name="Ihrmark K."/>
            <person name="Kuo A."/>
            <person name="LaButti K."/>
            <person name="Lipzen A."/>
            <person name="Morin E."/>
            <person name="Grigoriev I.V."/>
            <person name="Henrissat B."/>
            <person name="Lindahl B."/>
            <person name="Martin F."/>
        </authorList>
    </citation>
    <scope>NUCLEOTIDE SEQUENCE</scope>
    <source>
        <strain evidence="1">JB14</strain>
    </source>
</reference>
<evidence type="ECO:0000313" key="2">
    <source>
        <dbReference type="Proteomes" id="UP000799118"/>
    </source>
</evidence>